<dbReference type="InterPro" id="IPR013783">
    <property type="entry name" value="Ig-like_fold"/>
</dbReference>
<dbReference type="SUPFAM" id="SSF51445">
    <property type="entry name" value="(Trans)glycosidases"/>
    <property type="match status" value="1"/>
</dbReference>
<dbReference type="Proteomes" id="UP001500432">
    <property type="component" value="Unassembled WGS sequence"/>
</dbReference>
<sequence length="699" mass="77383">MSMSNMTMPLAFVVTPSQPFPLGLTPARAAEQMASHTVNLAVYAPGLAAVDVHFIDATGEWHKEPLPEFTDGVHHGLVAGIPEGTRYAFASRTDDGGDAPEPGDAALLLDPYGRAVEQVKGQWLNVHVHQHFDWEDVPKPGVPLRDTIVYEAHVKGQTMLHPDIPEELRGTYAGLAHPVMIEHFQRLGVTSIELLPVHFHVDEMHLQDLGLTNYWGYNTAAFFAPHPAYATAAARKAGPQAVQDEFKGMVKLLHVAGIEVILDVVYNHTAEEGPDGPVIAFRGLGDRQYYRTDAEGRYIDTTGCGNTLDFANPRVVQLALDSLRMWAEEYQVDGFRFDLAVSLCRDGQHEFTPAHPFLVAAAADPVVSRTKLIAEPWDVGFGGWQTGAFPQGWSDWNDHYRDTVRDFWLADRGTIDAGGLGGPMARLADAVSGSHGLFAASGRTALASVNFVAAHDGFTLADLTAYHRKHNEANGEQNRDGHSHNRSYNHGFEGPTEVESIIAARTQTAKNLMATLMVSLGIPMITAGDEFGRTQQGNNNAYCQDNELTWLNWNLDTAGREMLDHTKWLIRIRRDFLHRQPASYPTREESNYFHWFGANGLPMDPARWQDPRERLLQFLLGSKDGYLDGLVVVNGGPSKVDVLFPSLYRDGAVVREMAYELRYSTAHLMEQRIGTVFASGQDDISEPYSVTIYRAREAS</sequence>
<evidence type="ECO:0000256" key="1">
    <source>
        <dbReference type="ARBA" id="ARBA00008061"/>
    </source>
</evidence>
<organism evidence="3 4">
    <name type="scientific">Sinomonas flava</name>
    <dbReference type="NCBI Taxonomy" id="496857"/>
    <lineage>
        <taxon>Bacteria</taxon>
        <taxon>Bacillati</taxon>
        <taxon>Actinomycetota</taxon>
        <taxon>Actinomycetes</taxon>
        <taxon>Micrococcales</taxon>
        <taxon>Micrococcaceae</taxon>
        <taxon>Sinomonas</taxon>
    </lineage>
</organism>
<dbReference type="Gene3D" id="2.60.40.10">
    <property type="entry name" value="Immunoglobulins"/>
    <property type="match status" value="1"/>
</dbReference>
<evidence type="ECO:0000313" key="3">
    <source>
        <dbReference type="EMBL" id="GAA2202805.1"/>
    </source>
</evidence>
<keyword evidence="4" id="KW-1185">Reference proteome</keyword>
<protein>
    <submittedName>
        <fullName evidence="3">Glycogen debranching protein GlgX</fullName>
    </submittedName>
</protein>
<reference evidence="3 4" key="1">
    <citation type="journal article" date="2019" name="Int. J. Syst. Evol. Microbiol.">
        <title>The Global Catalogue of Microorganisms (GCM) 10K type strain sequencing project: providing services to taxonomists for standard genome sequencing and annotation.</title>
        <authorList>
            <consortium name="The Broad Institute Genomics Platform"/>
            <consortium name="The Broad Institute Genome Sequencing Center for Infectious Disease"/>
            <person name="Wu L."/>
            <person name="Ma J."/>
        </authorList>
    </citation>
    <scope>NUCLEOTIDE SEQUENCE [LARGE SCALE GENOMIC DNA]</scope>
    <source>
        <strain evidence="3 4">JCM 16034</strain>
    </source>
</reference>
<accession>A0ABN3C2E7</accession>
<evidence type="ECO:0000313" key="4">
    <source>
        <dbReference type="Proteomes" id="UP001500432"/>
    </source>
</evidence>
<gene>
    <name evidence="3" type="primary">glgX_3</name>
    <name evidence="3" type="ORF">GCM10009849_32690</name>
</gene>
<dbReference type="InterPro" id="IPR006047">
    <property type="entry name" value="GH13_cat_dom"/>
</dbReference>
<feature type="domain" description="Glycosyl hydrolase family 13 catalytic" evidence="2">
    <location>
        <begin position="157"/>
        <end position="573"/>
    </location>
</feature>
<dbReference type="NCBIfam" id="TIGR02100">
    <property type="entry name" value="glgX_debranch"/>
    <property type="match status" value="1"/>
</dbReference>
<name>A0ABN3C2E7_9MICC</name>
<comment type="similarity">
    <text evidence="1">Belongs to the glycosyl hydrolase 13 family.</text>
</comment>
<dbReference type="InterPro" id="IPR017853">
    <property type="entry name" value="GH"/>
</dbReference>
<dbReference type="Gene3D" id="3.20.20.80">
    <property type="entry name" value="Glycosidases"/>
    <property type="match status" value="1"/>
</dbReference>
<dbReference type="PANTHER" id="PTHR43002">
    <property type="entry name" value="GLYCOGEN DEBRANCHING ENZYME"/>
    <property type="match status" value="1"/>
</dbReference>
<dbReference type="CDD" id="cd11326">
    <property type="entry name" value="AmyAc_Glg_debranch"/>
    <property type="match status" value="1"/>
</dbReference>
<proteinExistence type="inferred from homology"/>
<dbReference type="SMART" id="SM00642">
    <property type="entry name" value="Aamy"/>
    <property type="match status" value="1"/>
</dbReference>
<dbReference type="CDD" id="cd02856">
    <property type="entry name" value="E_set_GDE_Isoamylase_N"/>
    <property type="match status" value="1"/>
</dbReference>
<comment type="caution">
    <text evidence="3">The sequence shown here is derived from an EMBL/GenBank/DDBJ whole genome shotgun (WGS) entry which is preliminary data.</text>
</comment>
<dbReference type="SUPFAM" id="SSF81296">
    <property type="entry name" value="E set domains"/>
    <property type="match status" value="1"/>
</dbReference>
<evidence type="ECO:0000259" key="2">
    <source>
        <dbReference type="SMART" id="SM00642"/>
    </source>
</evidence>
<dbReference type="InterPro" id="IPR011837">
    <property type="entry name" value="Glycogen_debranch_GlgX"/>
</dbReference>
<dbReference type="EMBL" id="BAAAQW010000012">
    <property type="protein sequence ID" value="GAA2202805.1"/>
    <property type="molecule type" value="Genomic_DNA"/>
</dbReference>
<dbReference type="InterPro" id="IPR014756">
    <property type="entry name" value="Ig_E-set"/>
</dbReference>
<dbReference type="InterPro" id="IPR044505">
    <property type="entry name" value="GlgX_Isoamylase_N_E_set"/>
</dbReference>
<dbReference type="SUPFAM" id="SSF51011">
    <property type="entry name" value="Glycosyl hydrolase domain"/>
    <property type="match status" value="1"/>
</dbReference>